<dbReference type="InterPro" id="IPR025846">
    <property type="entry name" value="TBL_N"/>
</dbReference>
<dbReference type="InterPro" id="IPR026057">
    <property type="entry name" value="TBL_C"/>
</dbReference>
<dbReference type="InterPro" id="IPR029962">
    <property type="entry name" value="TBL"/>
</dbReference>
<keyword evidence="4" id="KW-0735">Signal-anchor</keyword>
<accession>A0ABR0DC25</accession>
<evidence type="ECO:0000256" key="1">
    <source>
        <dbReference type="ARBA" id="ARBA00004167"/>
    </source>
</evidence>
<evidence type="ECO:0000256" key="3">
    <source>
        <dbReference type="ARBA" id="ARBA00022692"/>
    </source>
</evidence>
<organism evidence="10 11">
    <name type="scientific">Penstemon davidsonii</name>
    <dbReference type="NCBI Taxonomy" id="160366"/>
    <lineage>
        <taxon>Eukaryota</taxon>
        <taxon>Viridiplantae</taxon>
        <taxon>Streptophyta</taxon>
        <taxon>Embryophyta</taxon>
        <taxon>Tracheophyta</taxon>
        <taxon>Spermatophyta</taxon>
        <taxon>Magnoliopsida</taxon>
        <taxon>eudicotyledons</taxon>
        <taxon>Gunneridae</taxon>
        <taxon>Pentapetalae</taxon>
        <taxon>asterids</taxon>
        <taxon>lamiids</taxon>
        <taxon>Lamiales</taxon>
        <taxon>Plantaginaceae</taxon>
        <taxon>Cheloneae</taxon>
        <taxon>Penstemon</taxon>
    </lineage>
</organism>
<gene>
    <name evidence="10" type="ORF">RD792_006647</name>
</gene>
<feature type="domain" description="Trichome birefringence-like C-terminal" evidence="8">
    <location>
        <begin position="155"/>
        <end position="195"/>
    </location>
</feature>
<evidence type="ECO:0000259" key="9">
    <source>
        <dbReference type="Pfam" id="PF14416"/>
    </source>
</evidence>
<keyword evidence="3" id="KW-0812">Transmembrane</keyword>
<protein>
    <recommendedName>
        <fullName evidence="12">Trichome birefringence-like N-terminal domain-containing protein</fullName>
    </recommendedName>
</protein>
<keyword evidence="11" id="KW-1185">Reference proteome</keyword>
<evidence type="ECO:0000256" key="2">
    <source>
        <dbReference type="ARBA" id="ARBA00007727"/>
    </source>
</evidence>
<dbReference type="PANTHER" id="PTHR32285:SF235">
    <property type="entry name" value="PROTEIN TRICHOME BIREFRINGENCE-LIKE 16"/>
    <property type="match status" value="1"/>
</dbReference>
<dbReference type="Pfam" id="PF13839">
    <property type="entry name" value="PC-Esterase"/>
    <property type="match status" value="1"/>
</dbReference>
<sequence>MAGNVHCICGIQLFLRKAEYYGKWVFDDSKPSYSGYGCKKWLSAMWACRLTQRKDFEYEKLRWQPNECKIEEFAGSKFLHRSRVLNVGHEFGLVKARRAVRPDGWAYRFPTTNTTRFPTTNTTILFYWPPLEIWNRGKLKANQWVMHIGGVPNTNRMIAVFSRTISLRHFVNGDWNSGGTCDNTTPLSGGKEVKRDDSSDPLAAEAVNGTSF</sequence>
<comment type="subcellular location">
    <subcellularLocation>
        <location evidence="1">Membrane</location>
        <topology evidence="1">Single-pass membrane protein</topology>
    </subcellularLocation>
</comment>
<dbReference type="PANTHER" id="PTHR32285">
    <property type="entry name" value="PROTEIN TRICHOME BIREFRINGENCE-LIKE 9-RELATED"/>
    <property type="match status" value="1"/>
</dbReference>
<name>A0ABR0DC25_9LAMI</name>
<feature type="domain" description="Trichome birefringence-like N-terminal" evidence="9">
    <location>
        <begin position="21"/>
        <end position="69"/>
    </location>
</feature>
<proteinExistence type="inferred from homology"/>
<reference evidence="10 11" key="1">
    <citation type="journal article" date="2023" name="bioRxiv">
        <title>Genome report: Whole genome sequence and annotation of Penstemon davidsonii.</title>
        <authorList>
            <person name="Ostevik K.L."/>
            <person name="Alabady M."/>
            <person name="Zhang M."/>
            <person name="Rausher M.D."/>
        </authorList>
    </citation>
    <scope>NUCLEOTIDE SEQUENCE [LARGE SCALE GENOMIC DNA]</scope>
    <source>
        <strain evidence="10">DNT005</strain>
        <tissue evidence="10">Whole leaf</tissue>
    </source>
</reference>
<dbReference type="Pfam" id="PF14416">
    <property type="entry name" value="PMR5N"/>
    <property type="match status" value="1"/>
</dbReference>
<evidence type="ECO:0008006" key="12">
    <source>
        <dbReference type="Google" id="ProtNLM"/>
    </source>
</evidence>
<evidence type="ECO:0000256" key="5">
    <source>
        <dbReference type="ARBA" id="ARBA00022989"/>
    </source>
</evidence>
<evidence type="ECO:0000256" key="6">
    <source>
        <dbReference type="ARBA" id="ARBA00023136"/>
    </source>
</evidence>
<evidence type="ECO:0000256" key="7">
    <source>
        <dbReference type="SAM" id="MobiDB-lite"/>
    </source>
</evidence>
<evidence type="ECO:0000259" key="8">
    <source>
        <dbReference type="Pfam" id="PF13839"/>
    </source>
</evidence>
<feature type="region of interest" description="Disordered" evidence="7">
    <location>
        <begin position="181"/>
        <end position="201"/>
    </location>
</feature>
<evidence type="ECO:0000256" key="4">
    <source>
        <dbReference type="ARBA" id="ARBA00022968"/>
    </source>
</evidence>
<dbReference type="Proteomes" id="UP001291926">
    <property type="component" value="Unassembled WGS sequence"/>
</dbReference>
<comment type="caution">
    <text evidence="10">The sequence shown here is derived from an EMBL/GenBank/DDBJ whole genome shotgun (WGS) entry which is preliminary data.</text>
</comment>
<comment type="similarity">
    <text evidence="2">Belongs to the PC-esterase family. TBL subfamily.</text>
</comment>
<keyword evidence="5" id="KW-1133">Transmembrane helix</keyword>
<keyword evidence="6" id="KW-0472">Membrane</keyword>
<evidence type="ECO:0000313" key="11">
    <source>
        <dbReference type="Proteomes" id="UP001291926"/>
    </source>
</evidence>
<dbReference type="EMBL" id="JAYDYQ010002351">
    <property type="protein sequence ID" value="KAK4486770.1"/>
    <property type="molecule type" value="Genomic_DNA"/>
</dbReference>
<evidence type="ECO:0000313" key="10">
    <source>
        <dbReference type="EMBL" id="KAK4486770.1"/>
    </source>
</evidence>